<dbReference type="GO" id="GO:0003723">
    <property type="term" value="F:RNA binding"/>
    <property type="evidence" value="ECO:0007669"/>
    <property type="project" value="UniProtKB-KW"/>
</dbReference>
<evidence type="ECO:0000256" key="1">
    <source>
        <dbReference type="ARBA" id="ARBA00022884"/>
    </source>
</evidence>
<feature type="compositionally biased region" description="Basic and acidic residues" evidence="2">
    <location>
        <begin position="14"/>
        <end position="23"/>
    </location>
</feature>
<protein>
    <submittedName>
        <fullName evidence="4">Conjugal transfer fertility inhibition protein FinO</fullName>
    </submittedName>
</protein>
<dbReference type="AlphaFoldDB" id="A0A380SCT8"/>
<dbReference type="InterPro" id="IPR016103">
    <property type="entry name" value="ProQ/FinO"/>
</dbReference>
<sequence>MTGERKILTLKRKSPPEHQEKTSETPVPLSRKKIRIEAKPNPRKKKKAAEPVVETTLQLKNAKNEPPVLRVKEPTPIKPPRPKCTLSYDEAVSIMQGYWPGLFEGEQPRLMKINIREDFYHDIERRALPLSHKILRRSLRAITRSPNYLSQVLMNAPRYDLDGVAHGHVTGQEYQYALERLTKIGVD</sequence>
<keyword evidence="1" id="KW-0694">RNA-binding</keyword>
<name>A0A380SCT8_YERPU</name>
<evidence type="ECO:0000259" key="3">
    <source>
        <dbReference type="SMART" id="SM00945"/>
    </source>
</evidence>
<dbReference type="SUPFAM" id="SSF48657">
    <property type="entry name" value="FinO-like"/>
    <property type="match status" value="1"/>
</dbReference>
<evidence type="ECO:0000256" key="2">
    <source>
        <dbReference type="SAM" id="MobiDB-lite"/>
    </source>
</evidence>
<dbReference type="InterPro" id="IPR036442">
    <property type="entry name" value="ProQ/FinO_sf"/>
</dbReference>
<gene>
    <name evidence="4" type="primary">finO</name>
    <name evidence="4" type="ORF">NCTC8580_04714</name>
</gene>
<dbReference type="Proteomes" id="UP000255087">
    <property type="component" value="Unassembled WGS sequence"/>
</dbReference>
<proteinExistence type="predicted"/>
<dbReference type="EMBL" id="UHJC01000002">
    <property type="protein sequence ID" value="SUQ39485.1"/>
    <property type="molecule type" value="Genomic_DNA"/>
</dbReference>
<dbReference type="Gene3D" id="1.10.1710.10">
    <property type="entry name" value="ProQ/FinO domain"/>
    <property type="match status" value="1"/>
</dbReference>
<evidence type="ECO:0000313" key="4">
    <source>
        <dbReference type="EMBL" id="SUQ39485.1"/>
    </source>
</evidence>
<accession>A0A380SCT8</accession>
<dbReference type="Pfam" id="PF04352">
    <property type="entry name" value="ProQ"/>
    <property type="match status" value="1"/>
</dbReference>
<organism evidence="4 5">
    <name type="scientific">Yersinia pseudotuberculosis</name>
    <dbReference type="NCBI Taxonomy" id="633"/>
    <lineage>
        <taxon>Bacteria</taxon>
        <taxon>Pseudomonadati</taxon>
        <taxon>Pseudomonadota</taxon>
        <taxon>Gammaproteobacteria</taxon>
        <taxon>Enterobacterales</taxon>
        <taxon>Yersiniaceae</taxon>
        <taxon>Yersinia</taxon>
    </lineage>
</organism>
<feature type="domain" description="ProQ/FinO" evidence="3">
    <location>
        <begin position="77"/>
        <end position="187"/>
    </location>
</feature>
<evidence type="ECO:0000313" key="5">
    <source>
        <dbReference type="Proteomes" id="UP000255087"/>
    </source>
</evidence>
<dbReference type="RefSeq" id="WP_051392724.1">
    <property type="nucleotide sequence ID" value="NZ_NCLF01000054.1"/>
</dbReference>
<dbReference type="SMART" id="SM00945">
    <property type="entry name" value="ProQ"/>
    <property type="match status" value="1"/>
</dbReference>
<feature type="region of interest" description="Disordered" evidence="2">
    <location>
        <begin position="1"/>
        <end position="53"/>
    </location>
</feature>
<reference evidence="4 5" key="1">
    <citation type="submission" date="2018-06" db="EMBL/GenBank/DDBJ databases">
        <authorList>
            <consortium name="Pathogen Informatics"/>
            <person name="Doyle S."/>
        </authorList>
    </citation>
    <scope>NUCLEOTIDE SEQUENCE [LARGE SCALE GENOMIC DNA]</scope>
    <source>
        <strain evidence="4 5">NCTC8580</strain>
    </source>
</reference>